<evidence type="ECO:0000313" key="2">
    <source>
        <dbReference type="Proteomes" id="UP000011687"/>
    </source>
</evidence>
<evidence type="ECO:0000313" key="1">
    <source>
        <dbReference type="EMBL" id="EMA23952.1"/>
    </source>
</evidence>
<keyword evidence="2" id="KW-1185">Reference proteome</keyword>
<accession>M0KRN8</accession>
<dbReference type="EMBL" id="AOLS01000019">
    <property type="protein sequence ID" value="EMA23952.1"/>
    <property type="molecule type" value="Genomic_DNA"/>
</dbReference>
<comment type="caution">
    <text evidence="1">The sequence shown here is derived from an EMBL/GenBank/DDBJ whole genome shotgun (WGS) entry which is preliminary data.</text>
</comment>
<dbReference type="AlphaFoldDB" id="M0KRN8"/>
<gene>
    <name evidence="1" type="ORF">C435_03498</name>
</gene>
<organism evidence="1 2">
    <name type="scientific">Haloarcula marismortui ATCC 33799</name>
    <dbReference type="NCBI Taxonomy" id="662475"/>
    <lineage>
        <taxon>Archaea</taxon>
        <taxon>Methanobacteriati</taxon>
        <taxon>Methanobacteriota</taxon>
        <taxon>Stenosarchaea group</taxon>
        <taxon>Halobacteria</taxon>
        <taxon>Halobacteriales</taxon>
        <taxon>Haloarculaceae</taxon>
        <taxon>Haloarcula</taxon>
    </lineage>
</organism>
<reference evidence="1 2" key="1">
    <citation type="journal article" date="2014" name="PLoS Genet.">
        <title>Phylogenetically driven sequencing of extremely halophilic archaea reveals strategies for static and dynamic osmo-response.</title>
        <authorList>
            <person name="Becker E.A."/>
            <person name="Seitzer P.M."/>
            <person name="Tritt A."/>
            <person name="Larsen D."/>
            <person name="Krusor M."/>
            <person name="Yao A.I."/>
            <person name="Wu D."/>
            <person name="Madern D."/>
            <person name="Eisen J.A."/>
            <person name="Darling A.E."/>
            <person name="Facciotti M.T."/>
        </authorList>
    </citation>
    <scope>NUCLEOTIDE SEQUENCE [LARGE SCALE GENOMIC DNA]</scope>
    <source>
        <strain evidence="1 2">ATCC 33799</strain>
    </source>
</reference>
<proteinExistence type="predicted"/>
<dbReference type="Proteomes" id="UP000011687">
    <property type="component" value="Unassembled WGS sequence"/>
</dbReference>
<protein>
    <submittedName>
        <fullName evidence="1">Uncharacterized protein</fullName>
    </submittedName>
</protein>
<name>M0KRN8_9EURY</name>
<sequence length="75" mass="8572">MASDYPSWNELDKIAQTRALRLGIEDEQISVLVERRDALEDSPSADAEAIRAVREDIRRYILESFADCHLQTPDP</sequence>